<feature type="compositionally biased region" description="Basic and acidic residues" evidence="1">
    <location>
        <begin position="332"/>
        <end position="353"/>
    </location>
</feature>
<dbReference type="PANTHER" id="PTHR31286">
    <property type="entry name" value="GLYCINE-RICH CELL WALL STRUCTURAL PROTEIN 1.8-LIKE"/>
    <property type="match status" value="1"/>
</dbReference>
<dbReference type="AlphaFoldDB" id="A0AAV6X6A7"/>
<dbReference type="EMBL" id="WHWC01000009">
    <property type="protein sequence ID" value="KAG8377015.1"/>
    <property type="molecule type" value="Genomic_DNA"/>
</dbReference>
<sequence>MATPQPAEHSGLAVDPTAANIKSQQVTYATKLKSNTRLHEIAARAAKKTFVHGVDSKVIGTTAVINGRKTIFLSKEEDEFMAAPYQYSLVGKFSHGYPTMTRLRAKFADLDLKSGFKIGVLDHKHVWIRLFDPNDYARVWMKQTWYFYGFPMRVLKRTSNFDPNEESPIMPIWIKIFGLKPHWFHRQFLFHIASLVGKPLKLDEATVEIDNPIVARICVELNVLEKLNHDIPIQMDGKNKLLKIQYEGIPEYCRICRHKGHSMAACFVNKEHSDSDDMNKGEKENQEWKEKVDLRKILDIKRGKQAMEGTSLSTGDTNTNPISILKRASAKGNDDMGTHGSGEELRLRDPKHV</sequence>
<evidence type="ECO:0000259" key="2">
    <source>
        <dbReference type="Pfam" id="PF14111"/>
    </source>
</evidence>
<protein>
    <recommendedName>
        <fullName evidence="2">DUF4283 domain-containing protein</fullName>
    </recommendedName>
</protein>
<accession>A0AAV6X6A7</accession>
<comment type="caution">
    <text evidence="3">The sequence shown here is derived from an EMBL/GenBank/DDBJ whole genome shotgun (WGS) entry which is preliminary data.</text>
</comment>
<dbReference type="PANTHER" id="PTHR31286:SF179">
    <property type="entry name" value="RNASE H TYPE-1 DOMAIN-CONTAINING PROTEIN"/>
    <property type="match status" value="1"/>
</dbReference>
<feature type="region of interest" description="Disordered" evidence="1">
    <location>
        <begin position="326"/>
        <end position="353"/>
    </location>
</feature>
<dbReference type="InterPro" id="IPR040256">
    <property type="entry name" value="At4g02000-like"/>
</dbReference>
<feature type="domain" description="DUF4283" evidence="2">
    <location>
        <begin position="86"/>
        <end position="165"/>
    </location>
</feature>
<name>A0AAV6X6A7_9LAMI</name>
<gene>
    <name evidence="3" type="ORF">BUALT_Bualt09G0124200</name>
</gene>
<keyword evidence="4" id="KW-1185">Reference proteome</keyword>
<proteinExistence type="predicted"/>
<organism evidence="3 4">
    <name type="scientific">Buddleja alternifolia</name>
    <dbReference type="NCBI Taxonomy" id="168488"/>
    <lineage>
        <taxon>Eukaryota</taxon>
        <taxon>Viridiplantae</taxon>
        <taxon>Streptophyta</taxon>
        <taxon>Embryophyta</taxon>
        <taxon>Tracheophyta</taxon>
        <taxon>Spermatophyta</taxon>
        <taxon>Magnoliopsida</taxon>
        <taxon>eudicotyledons</taxon>
        <taxon>Gunneridae</taxon>
        <taxon>Pentapetalae</taxon>
        <taxon>asterids</taxon>
        <taxon>lamiids</taxon>
        <taxon>Lamiales</taxon>
        <taxon>Scrophulariaceae</taxon>
        <taxon>Buddlejeae</taxon>
        <taxon>Buddleja</taxon>
    </lineage>
</organism>
<reference evidence="3" key="1">
    <citation type="submission" date="2019-10" db="EMBL/GenBank/DDBJ databases">
        <authorList>
            <person name="Zhang R."/>
            <person name="Pan Y."/>
            <person name="Wang J."/>
            <person name="Ma R."/>
            <person name="Yu S."/>
        </authorList>
    </citation>
    <scope>NUCLEOTIDE SEQUENCE</scope>
    <source>
        <strain evidence="3">LA-IB0</strain>
        <tissue evidence="3">Leaf</tissue>
    </source>
</reference>
<evidence type="ECO:0000256" key="1">
    <source>
        <dbReference type="SAM" id="MobiDB-lite"/>
    </source>
</evidence>
<dbReference type="InterPro" id="IPR025558">
    <property type="entry name" value="DUF4283"/>
</dbReference>
<evidence type="ECO:0000313" key="3">
    <source>
        <dbReference type="EMBL" id="KAG8377015.1"/>
    </source>
</evidence>
<dbReference type="Pfam" id="PF14111">
    <property type="entry name" value="DUF4283"/>
    <property type="match status" value="1"/>
</dbReference>
<dbReference type="Proteomes" id="UP000826271">
    <property type="component" value="Unassembled WGS sequence"/>
</dbReference>
<evidence type="ECO:0000313" key="4">
    <source>
        <dbReference type="Proteomes" id="UP000826271"/>
    </source>
</evidence>